<dbReference type="PROSITE" id="PS50234">
    <property type="entry name" value="VWFA"/>
    <property type="match status" value="1"/>
</dbReference>
<dbReference type="Gene3D" id="3.40.50.410">
    <property type="entry name" value="von Willebrand factor, type A domain"/>
    <property type="match status" value="1"/>
</dbReference>
<feature type="compositionally biased region" description="Polar residues" evidence="1">
    <location>
        <begin position="144"/>
        <end position="158"/>
    </location>
</feature>
<dbReference type="InterPro" id="IPR022156">
    <property type="entry name" value="Uncharacterised_YfbK_N"/>
</dbReference>
<keyword evidence="5" id="KW-1185">Reference proteome</keyword>
<dbReference type="RefSeq" id="WP_151969930.1">
    <property type="nucleotide sequence ID" value="NZ_AP019860.1"/>
</dbReference>
<dbReference type="PANTHER" id="PTHR10579:SF43">
    <property type="entry name" value="ZINC FINGER (C3HC4-TYPE RING FINGER) FAMILY PROTEIN"/>
    <property type="match status" value="1"/>
</dbReference>
<dbReference type="AlphaFoldDB" id="A0A5S9F615"/>
<dbReference type="KEGG" id="uam:UABAM_04220"/>
<dbReference type="Pfam" id="PF12450">
    <property type="entry name" value="vWF_A"/>
    <property type="match status" value="1"/>
</dbReference>
<feature type="signal peptide" evidence="2">
    <location>
        <begin position="1"/>
        <end position="19"/>
    </location>
</feature>
<dbReference type="PROSITE" id="PS51257">
    <property type="entry name" value="PROKAR_LIPOPROTEIN"/>
    <property type="match status" value="1"/>
</dbReference>
<dbReference type="Pfam" id="PF12034">
    <property type="entry name" value="YfbK_C"/>
    <property type="match status" value="1"/>
</dbReference>
<sequence>MKKCKINTFGLVMCMLICACTNEVHQQKQPFAKKEQKLTQQVDKLKKQLQQNTTQFAKEKQKLTEQVNQLNKQLQEKNTQFAKEKQKLTEQLVQQQTQKTESRIKELENKIELWRTKSKKFVKLAVKYRKQYQKLKSQYKHQKNNTPRNASVRSNSSLTAEDYSMLRSNSSRSEVNLSPVVQRNVGNQRRGIVNRQREFSKPPYNTERYDFINENKFIHVADDPRSTLSVDVDTASYTNIRRFINQNQMPPKDAVRIEEMINYFNYHYLPPQNDQPFATAIEVGRCLWNEKHRLVRIAIKGKEVKNRPPSNLVFLIDVSGSMSSHKKLPLLVKSLEYLTNNLNQNDKVAIVVYAGAAGLVLPPTMGNNKYEITSALRSLKAGGSTNGGQGIELAYKMAEQNFIDGGINRVVLATDGDFNVGIVHGTLIRYVKEKAKSNIYLSVLGFGRGNYQDSFLEKLTNEANGNYFYIDNFNEAKKVFGKQLAGTLVTIAKDVKIQVEFNPQNVSSYRLIGYENRILSHQDFNNDKKDAGDIGAGHSFTAFYEVVPKNDAQPLVDPLKYQKKKTTSVYTNELMTVKLRYKEPQGTTSKLISKPVENKLEKLSNSFIFASAVTSFGMLLRDSKYKAKMTYDFVLELAESSDIDDQEKREFIQLVKKAKQISR</sequence>
<evidence type="ECO:0000313" key="4">
    <source>
        <dbReference type="EMBL" id="BBM85842.1"/>
    </source>
</evidence>
<feature type="domain" description="VWFA" evidence="3">
    <location>
        <begin position="311"/>
        <end position="484"/>
    </location>
</feature>
<dbReference type="InterPro" id="IPR021908">
    <property type="entry name" value="YfbK_C"/>
</dbReference>
<dbReference type="InterPro" id="IPR036465">
    <property type="entry name" value="vWFA_dom_sf"/>
</dbReference>
<gene>
    <name evidence="4" type="ORF">UABAM_04220</name>
</gene>
<dbReference type="Proteomes" id="UP000326354">
    <property type="component" value="Chromosome"/>
</dbReference>
<dbReference type="CDD" id="cd01465">
    <property type="entry name" value="vWA_subgroup"/>
    <property type="match status" value="1"/>
</dbReference>
<feature type="chain" id="PRO_5024970056" description="VWFA domain-containing protein" evidence="2">
    <location>
        <begin position="20"/>
        <end position="663"/>
    </location>
</feature>
<feature type="region of interest" description="Disordered" evidence="1">
    <location>
        <begin position="135"/>
        <end position="158"/>
    </location>
</feature>
<dbReference type="InterPro" id="IPR051266">
    <property type="entry name" value="CLCR"/>
</dbReference>
<dbReference type="PANTHER" id="PTHR10579">
    <property type="entry name" value="CALCIUM-ACTIVATED CHLORIDE CHANNEL REGULATOR"/>
    <property type="match status" value="1"/>
</dbReference>
<evidence type="ECO:0000256" key="1">
    <source>
        <dbReference type="SAM" id="MobiDB-lite"/>
    </source>
</evidence>
<dbReference type="InterPro" id="IPR002035">
    <property type="entry name" value="VWF_A"/>
</dbReference>
<dbReference type="SUPFAM" id="SSF53300">
    <property type="entry name" value="vWA-like"/>
    <property type="match status" value="1"/>
</dbReference>
<dbReference type="SMART" id="SM00327">
    <property type="entry name" value="VWA"/>
    <property type="match status" value="1"/>
</dbReference>
<accession>A0A5S9F615</accession>
<evidence type="ECO:0000259" key="3">
    <source>
        <dbReference type="PROSITE" id="PS50234"/>
    </source>
</evidence>
<dbReference type="EMBL" id="AP019860">
    <property type="protein sequence ID" value="BBM85842.1"/>
    <property type="molecule type" value="Genomic_DNA"/>
</dbReference>
<organism evidence="4 5">
    <name type="scientific">Uabimicrobium amorphum</name>
    <dbReference type="NCBI Taxonomy" id="2596890"/>
    <lineage>
        <taxon>Bacteria</taxon>
        <taxon>Pseudomonadati</taxon>
        <taxon>Planctomycetota</taxon>
        <taxon>Candidatus Uabimicrobiia</taxon>
        <taxon>Candidatus Uabimicrobiales</taxon>
        <taxon>Candidatus Uabimicrobiaceae</taxon>
        <taxon>Candidatus Uabimicrobium</taxon>
    </lineage>
</organism>
<keyword evidence="2" id="KW-0732">Signal</keyword>
<proteinExistence type="predicted"/>
<evidence type="ECO:0000313" key="5">
    <source>
        <dbReference type="Proteomes" id="UP000326354"/>
    </source>
</evidence>
<protein>
    <recommendedName>
        <fullName evidence="3">VWFA domain-containing protein</fullName>
    </recommendedName>
</protein>
<evidence type="ECO:0000256" key="2">
    <source>
        <dbReference type="SAM" id="SignalP"/>
    </source>
</evidence>
<dbReference type="Pfam" id="PF00092">
    <property type="entry name" value="VWA"/>
    <property type="match status" value="1"/>
</dbReference>
<dbReference type="OrthoDB" id="9805121at2"/>
<name>A0A5S9F615_UABAM</name>
<reference evidence="4 5" key="1">
    <citation type="submission" date="2019-08" db="EMBL/GenBank/DDBJ databases">
        <title>Complete genome sequence of Candidatus Uab amorphum.</title>
        <authorList>
            <person name="Shiratori T."/>
            <person name="Suzuki S."/>
            <person name="Kakizawa Y."/>
            <person name="Ishida K."/>
        </authorList>
    </citation>
    <scope>NUCLEOTIDE SEQUENCE [LARGE SCALE GENOMIC DNA]</scope>
    <source>
        <strain evidence="4 5">SRT547</strain>
    </source>
</reference>